<name>A0A7Z0WSK6_9PSEU</name>
<sequence>MSLITAGAAVCLAVIGLGALAGAGAVDVPARTEVVRVQPGETLSDLAARMAPSSDRGAVVDRIRELNALDAGLRPGQPLRVPAEG</sequence>
<dbReference type="EMBL" id="MSIF01000002">
    <property type="protein sequence ID" value="OLF13142.1"/>
    <property type="molecule type" value="Genomic_DNA"/>
</dbReference>
<evidence type="ECO:0000259" key="2">
    <source>
        <dbReference type="SMART" id="SM00257"/>
    </source>
</evidence>
<dbReference type="Gene3D" id="3.10.350.10">
    <property type="entry name" value="LysM domain"/>
    <property type="match status" value="1"/>
</dbReference>
<dbReference type="SUPFAM" id="SSF54106">
    <property type="entry name" value="LysM domain"/>
    <property type="match status" value="1"/>
</dbReference>
<dbReference type="InterPro" id="IPR018392">
    <property type="entry name" value="LysM"/>
</dbReference>
<keyword evidence="1" id="KW-0732">Signal</keyword>
<dbReference type="AlphaFoldDB" id="A0A7Z0WSK6"/>
<comment type="caution">
    <text evidence="3">The sequence shown here is derived from an EMBL/GenBank/DDBJ whole genome shotgun (WGS) entry which is preliminary data.</text>
</comment>
<gene>
    <name evidence="3" type="ORF">BLA60_04885</name>
</gene>
<dbReference type="Proteomes" id="UP000185696">
    <property type="component" value="Unassembled WGS sequence"/>
</dbReference>
<feature type="signal peptide" evidence="1">
    <location>
        <begin position="1"/>
        <end position="21"/>
    </location>
</feature>
<keyword evidence="4" id="KW-1185">Reference proteome</keyword>
<accession>A0A7Z0WSK6</accession>
<dbReference type="CDD" id="cd00118">
    <property type="entry name" value="LysM"/>
    <property type="match status" value="1"/>
</dbReference>
<evidence type="ECO:0000256" key="1">
    <source>
        <dbReference type="SAM" id="SignalP"/>
    </source>
</evidence>
<dbReference type="Pfam" id="PF01476">
    <property type="entry name" value="LysM"/>
    <property type="match status" value="1"/>
</dbReference>
<dbReference type="InterPro" id="IPR036779">
    <property type="entry name" value="LysM_dom_sf"/>
</dbReference>
<reference evidence="3 4" key="1">
    <citation type="submission" date="2016-12" db="EMBL/GenBank/DDBJ databases">
        <title>The draft genome sequence of Actinophytocola xinjiangensis.</title>
        <authorList>
            <person name="Wang W."/>
            <person name="Yuan L."/>
        </authorList>
    </citation>
    <scope>NUCLEOTIDE SEQUENCE [LARGE SCALE GENOMIC DNA]</scope>
    <source>
        <strain evidence="3 4">CGMCC 4.4663</strain>
    </source>
</reference>
<protein>
    <recommendedName>
        <fullName evidence="2">LysM domain-containing protein</fullName>
    </recommendedName>
</protein>
<organism evidence="3 4">
    <name type="scientific">Actinophytocola xinjiangensis</name>
    <dbReference type="NCBI Taxonomy" id="485602"/>
    <lineage>
        <taxon>Bacteria</taxon>
        <taxon>Bacillati</taxon>
        <taxon>Actinomycetota</taxon>
        <taxon>Actinomycetes</taxon>
        <taxon>Pseudonocardiales</taxon>
        <taxon>Pseudonocardiaceae</taxon>
    </lineage>
</organism>
<evidence type="ECO:0000313" key="3">
    <source>
        <dbReference type="EMBL" id="OLF13142.1"/>
    </source>
</evidence>
<feature type="chain" id="PRO_5039634229" description="LysM domain-containing protein" evidence="1">
    <location>
        <begin position="22"/>
        <end position="85"/>
    </location>
</feature>
<evidence type="ECO:0000313" key="4">
    <source>
        <dbReference type="Proteomes" id="UP000185696"/>
    </source>
</evidence>
<dbReference type="SMART" id="SM00257">
    <property type="entry name" value="LysM"/>
    <property type="match status" value="1"/>
</dbReference>
<proteinExistence type="predicted"/>
<feature type="domain" description="LysM" evidence="2">
    <location>
        <begin position="34"/>
        <end position="82"/>
    </location>
</feature>